<dbReference type="PROSITE" id="PS51257">
    <property type="entry name" value="PROKAR_LIPOPROTEIN"/>
    <property type="match status" value="1"/>
</dbReference>
<evidence type="ECO:0000313" key="2">
    <source>
        <dbReference type="EMBL" id="MFD1293054.1"/>
    </source>
</evidence>
<proteinExistence type="predicted"/>
<dbReference type="Pfam" id="PF18942">
    <property type="entry name" value="DUF5689"/>
    <property type="match status" value="2"/>
</dbReference>
<sequence>MKQYLKIKNYVKIALVVSLFSGCVKDSDFFTPNVDCVSPEITVTNTIQQVKEMYYFGGATEIEEEVIIEGYVVSNDEAGNIYKTISIQDKAENPTAAIKLAIDQTDLYTTYNVGRKIYVKLKGLAVGYSYGSFQIGVANGKELDRIPSTDVKNRIVRSCEVAEIVPKLVKISELNEDFLEMLIQIDNVQFSSNALGNSYANLNNSLTVDRTLESFNSNCGFTGNVIVRNSGYSDFKNELLPEGKGSITAILSNYYDDFQLYVRDSKDLNFSEPRCDYSNAFTPTITIKEVRELYESGLFEFGVSAPYIIEGYVISSDEQGNFENKLVLQDAVENPSAGIQLLIDKEMIYEDYALGDKVFVKLNSLYMNKNEGILTVGFPKKNEVVEINADAVETYLYNSGENFELKPKELLISEVVAEQYESTLVKVINVQLVESELGSAFAYFSGTDDGVRILETCNESNKISVFTNGNALFANQLFPEGHGAITGVLTSAIEIRAISDVDFTEPYEVCPVIIPEVLITEVADPKNSTTARFVELYNATASAINLTGWKLNKYTNGATSVSGTPIDLSGVVISSGGFVIIANTGFASVFGITPTIESTYISGNGDDVYELVDSSGNTIDIYGVVGEDGNGTSWEYLDGSAFRNLEVNNSNNKFEISEWTVSTNANNLLVLYPNTPKNAPNDFSPNYR</sequence>
<dbReference type="PROSITE" id="PS51841">
    <property type="entry name" value="LTD"/>
    <property type="match status" value="1"/>
</dbReference>
<dbReference type="EMBL" id="JBHTMV010000003">
    <property type="protein sequence ID" value="MFD1293054.1"/>
    <property type="molecule type" value="Genomic_DNA"/>
</dbReference>
<name>A0ABW3WKV5_9FLAO</name>
<organism evidence="2 3">
    <name type="scientific">Lutibacter holmesii</name>
    <dbReference type="NCBI Taxonomy" id="1137985"/>
    <lineage>
        <taxon>Bacteria</taxon>
        <taxon>Pseudomonadati</taxon>
        <taxon>Bacteroidota</taxon>
        <taxon>Flavobacteriia</taxon>
        <taxon>Flavobacteriales</taxon>
        <taxon>Flavobacteriaceae</taxon>
        <taxon>Lutibacter</taxon>
    </lineage>
</organism>
<dbReference type="RefSeq" id="WP_386808036.1">
    <property type="nucleotide sequence ID" value="NZ_JBHTMV010000003.1"/>
</dbReference>
<dbReference type="InterPro" id="IPR036415">
    <property type="entry name" value="Lamin_tail_dom_sf"/>
</dbReference>
<evidence type="ECO:0000259" key="1">
    <source>
        <dbReference type="PROSITE" id="PS51841"/>
    </source>
</evidence>
<comment type="caution">
    <text evidence="2">The sequence shown here is derived from an EMBL/GenBank/DDBJ whole genome shotgun (WGS) entry which is preliminary data.</text>
</comment>
<reference evidence="3" key="1">
    <citation type="journal article" date="2019" name="Int. J. Syst. Evol. Microbiol.">
        <title>The Global Catalogue of Microorganisms (GCM) 10K type strain sequencing project: providing services to taxonomists for standard genome sequencing and annotation.</title>
        <authorList>
            <consortium name="The Broad Institute Genomics Platform"/>
            <consortium name="The Broad Institute Genome Sequencing Center for Infectious Disease"/>
            <person name="Wu L."/>
            <person name="Ma J."/>
        </authorList>
    </citation>
    <scope>NUCLEOTIDE SEQUENCE [LARGE SCALE GENOMIC DNA]</scope>
    <source>
        <strain evidence="3">CCUG 62221</strain>
    </source>
</reference>
<dbReference type="InterPro" id="IPR001322">
    <property type="entry name" value="Lamin_tail_dom"/>
</dbReference>
<gene>
    <name evidence="2" type="ORF">ACFQ5N_04310</name>
</gene>
<dbReference type="Pfam" id="PF00932">
    <property type="entry name" value="LTD"/>
    <property type="match status" value="1"/>
</dbReference>
<dbReference type="InterPro" id="IPR043744">
    <property type="entry name" value="DUF5689"/>
</dbReference>
<dbReference type="Gene3D" id="2.60.40.1260">
    <property type="entry name" value="Lamin Tail domain"/>
    <property type="match status" value="1"/>
</dbReference>
<dbReference type="Proteomes" id="UP001597241">
    <property type="component" value="Unassembled WGS sequence"/>
</dbReference>
<evidence type="ECO:0000313" key="3">
    <source>
        <dbReference type="Proteomes" id="UP001597241"/>
    </source>
</evidence>
<keyword evidence="3" id="KW-1185">Reference proteome</keyword>
<feature type="domain" description="LTD" evidence="1">
    <location>
        <begin position="505"/>
        <end position="626"/>
    </location>
</feature>
<protein>
    <submittedName>
        <fullName evidence="2">DUF5689 domain-containing protein</fullName>
    </submittedName>
</protein>
<dbReference type="SUPFAM" id="SSF74853">
    <property type="entry name" value="Lamin A/C globular tail domain"/>
    <property type="match status" value="1"/>
</dbReference>
<accession>A0ABW3WKV5</accession>